<feature type="compositionally biased region" description="Gly residues" evidence="2">
    <location>
        <begin position="166"/>
        <end position="183"/>
    </location>
</feature>
<feature type="compositionally biased region" description="Basic and acidic residues" evidence="2">
    <location>
        <begin position="224"/>
        <end position="257"/>
    </location>
</feature>
<feature type="compositionally biased region" description="Basic and acidic residues" evidence="2">
    <location>
        <begin position="155"/>
        <end position="164"/>
    </location>
</feature>
<dbReference type="SMART" id="SM00311">
    <property type="entry name" value="PWI"/>
    <property type="match status" value="1"/>
</dbReference>
<gene>
    <name evidence="4" type="ORF">E3P90_00892</name>
</gene>
<dbReference type="SUPFAM" id="SSF101233">
    <property type="entry name" value="PWI domain"/>
    <property type="match status" value="1"/>
</dbReference>
<dbReference type="Pfam" id="PF01480">
    <property type="entry name" value="PWI"/>
    <property type="match status" value="1"/>
</dbReference>
<dbReference type="PROSITE" id="PS51025">
    <property type="entry name" value="PWI"/>
    <property type="match status" value="1"/>
</dbReference>
<feature type="domain" description="PWI" evidence="3">
    <location>
        <begin position="27"/>
        <end position="126"/>
    </location>
</feature>
<dbReference type="GO" id="GO:0005681">
    <property type="term" value="C:spliceosomal complex"/>
    <property type="evidence" value="ECO:0007669"/>
    <property type="project" value="TreeGrafter"/>
</dbReference>
<accession>A0A4T0GPC1</accession>
<dbReference type="GO" id="GO:0006397">
    <property type="term" value="P:mRNA processing"/>
    <property type="evidence" value="ECO:0007669"/>
    <property type="project" value="UniProtKB-KW"/>
</dbReference>
<dbReference type="Gene3D" id="1.20.1390.10">
    <property type="entry name" value="PWI domain"/>
    <property type="match status" value="1"/>
</dbReference>
<dbReference type="InterPro" id="IPR036483">
    <property type="entry name" value="PWI_dom_sf"/>
</dbReference>
<dbReference type="EMBL" id="SPOF01000007">
    <property type="protein sequence ID" value="TIB15421.1"/>
    <property type="molecule type" value="Genomic_DNA"/>
</dbReference>
<dbReference type="GO" id="GO:0003723">
    <property type="term" value="F:RNA binding"/>
    <property type="evidence" value="ECO:0007669"/>
    <property type="project" value="TreeGrafter"/>
</dbReference>
<dbReference type="GO" id="GO:0048024">
    <property type="term" value="P:regulation of mRNA splicing, via spliceosome"/>
    <property type="evidence" value="ECO:0007669"/>
    <property type="project" value="TreeGrafter"/>
</dbReference>
<protein>
    <recommendedName>
        <fullName evidence="3">PWI domain-containing protein</fullName>
    </recommendedName>
</protein>
<keyword evidence="1" id="KW-0507">mRNA processing</keyword>
<dbReference type="PANTHER" id="PTHR23148:SF0">
    <property type="entry name" value="SERINE_ARGININE REPETITIVE MATRIX PROTEIN 1"/>
    <property type="match status" value="1"/>
</dbReference>
<evidence type="ECO:0000256" key="1">
    <source>
        <dbReference type="ARBA" id="ARBA00022664"/>
    </source>
</evidence>
<proteinExistence type="predicted"/>
<dbReference type="InterPro" id="IPR002483">
    <property type="entry name" value="PWI_dom"/>
</dbReference>
<evidence type="ECO:0000313" key="5">
    <source>
        <dbReference type="Proteomes" id="UP000306954"/>
    </source>
</evidence>
<feature type="compositionally biased region" description="Polar residues" evidence="2">
    <location>
        <begin position="287"/>
        <end position="298"/>
    </location>
</feature>
<name>A0A4T0GPC1_WALIC</name>
<reference evidence="4 5" key="1">
    <citation type="submission" date="2019-03" db="EMBL/GenBank/DDBJ databases">
        <title>Sequencing 23 genomes of Wallemia ichthyophaga.</title>
        <authorList>
            <person name="Gostincar C."/>
        </authorList>
    </citation>
    <scope>NUCLEOTIDE SEQUENCE [LARGE SCALE GENOMIC DNA]</scope>
    <source>
        <strain evidence="4 5">EXF-8621</strain>
    </source>
</reference>
<dbReference type="InterPro" id="IPR052225">
    <property type="entry name" value="Ser/Arg_repetitive_matrix"/>
</dbReference>
<organism evidence="4 5">
    <name type="scientific">Wallemia ichthyophaga</name>
    <dbReference type="NCBI Taxonomy" id="245174"/>
    <lineage>
        <taxon>Eukaryota</taxon>
        <taxon>Fungi</taxon>
        <taxon>Dikarya</taxon>
        <taxon>Basidiomycota</taxon>
        <taxon>Wallemiomycotina</taxon>
        <taxon>Wallemiomycetes</taxon>
        <taxon>Wallemiales</taxon>
        <taxon>Wallemiaceae</taxon>
        <taxon>Wallemia</taxon>
    </lineage>
</organism>
<dbReference type="Proteomes" id="UP000306954">
    <property type="component" value="Unassembled WGS sequence"/>
</dbReference>
<feature type="region of interest" description="Disordered" evidence="2">
    <location>
        <begin position="155"/>
        <end position="298"/>
    </location>
</feature>
<evidence type="ECO:0000313" key="4">
    <source>
        <dbReference type="EMBL" id="TIB15421.1"/>
    </source>
</evidence>
<sequence length="298" mass="34490">MPDAGLTGVSAEKDRKYRDKDLQTLRTTQFPPSFSTRVDMRRVNLTVFRGWVTERVVDALGFEDDIVIEYILDMLEAAQFPDPRHVQISLTGFLESHTAQFMEELWGLLVTAQHSQMGIPPQWLEQKKREIVAKREHDESRARERDEIRRSYADADYRRGDRGRGARGGRGGRGGKGVRGGPGASHRDSYNQSDNIKYTRRSRSRSPSRPAYPAHSRRSPPPTPRRDRADSRTPEYREPYGRDRLPTPEYRDRHTHNEGYQTRLSRSPPRRYRSPSPRHSPGLRHTANAQSKWNMSKD</sequence>
<comment type="caution">
    <text evidence="4">The sequence shown here is derived from an EMBL/GenBank/DDBJ whole genome shotgun (WGS) entry which is preliminary data.</text>
</comment>
<evidence type="ECO:0000259" key="3">
    <source>
        <dbReference type="PROSITE" id="PS51025"/>
    </source>
</evidence>
<evidence type="ECO:0000256" key="2">
    <source>
        <dbReference type="SAM" id="MobiDB-lite"/>
    </source>
</evidence>
<dbReference type="AlphaFoldDB" id="A0A4T0GPC1"/>
<dbReference type="PANTHER" id="PTHR23148">
    <property type="entry name" value="SERINE/ARGININE REGULATED NUCLEAR MATRIX PROTEIN"/>
    <property type="match status" value="1"/>
</dbReference>